<comment type="caution">
    <text evidence="2">The sequence shown here is derived from an EMBL/GenBank/DDBJ whole genome shotgun (WGS) entry which is preliminary data.</text>
</comment>
<dbReference type="EMBL" id="JACOFX010000002">
    <property type="protein sequence ID" value="MBC3907040.1"/>
    <property type="molecule type" value="Genomic_DNA"/>
</dbReference>
<feature type="transmembrane region" description="Helical" evidence="1">
    <location>
        <begin position="23"/>
        <end position="44"/>
    </location>
</feature>
<keyword evidence="1" id="KW-0812">Transmembrane</keyword>
<feature type="transmembrane region" description="Helical" evidence="1">
    <location>
        <begin position="261"/>
        <end position="281"/>
    </location>
</feature>
<evidence type="ECO:0008006" key="4">
    <source>
        <dbReference type="Google" id="ProtNLM"/>
    </source>
</evidence>
<feature type="transmembrane region" description="Helical" evidence="1">
    <location>
        <begin position="230"/>
        <end position="249"/>
    </location>
</feature>
<feature type="transmembrane region" description="Helical" evidence="1">
    <location>
        <begin position="200"/>
        <end position="218"/>
    </location>
</feature>
<evidence type="ECO:0000256" key="1">
    <source>
        <dbReference type="SAM" id="Phobius"/>
    </source>
</evidence>
<keyword evidence="1" id="KW-0472">Membrane</keyword>
<reference evidence="2 3" key="1">
    <citation type="submission" date="2020-08" db="EMBL/GenBank/DDBJ databases">
        <title>Novel species isolated from subtropical streams in China.</title>
        <authorList>
            <person name="Lu H."/>
        </authorList>
    </citation>
    <scope>NUCLEOTIDE SEQUENCE [LARGE SCALE GENOMIC DNA]</scope>
    <source>
        <strain evidence="2 3">NL8W</strain>
    </source>
</reference>
<proteinExistence type="predicted"/>
<protein>
    <recommendedName>
        <fullName evidence="4">PH domain-containing protein</fullName>
    </recommendedName>
</protein>
<dbReference type="RefSeq" id="WP_186952246.1">
    <property type="nucleotide sequence ID" value="NZ_JACOFX010000002.1"/>
</dbReference>
<sequence>MLEQQQKYTFVRSMSSLSKREKWILLVPVSLLLPVFIWAGYWEWFQPADWKKILESGKVWQKTLPMIVPLGLFVIVQGGIQWVHRSSKLVIDDTGVFLEWPSYSVFAKWKFLQKRLAWADVKSARYVLSYRGVVFFSTTNSILWTIRLKDWKLSSVEPSQYAIKPAEIDLLGVFRELDIFEDASKDPGQFDLMKHPVTRSILLGICALLVYCFFDSIMQQEGWAFFNIDYLLPHVIFAALATIVLAWAASAANKRLPPPKGITAFLVVLASFSFLVTSYVAGIRINQFAGGPLISAEYHRDDRCENLIPVEKSLPVVEYTHKTKDYWCSREVDEFQTVKVRKGLFGHYQFDLSEQTQAIRTYKKNPTATNVPPASSKSH</sequence>
<accession>A0ABR6Z5M9</accession>
<feature type="transmembrane region" description="Helical" evidence="1">
    <location>
        <begin position="64"/>
        <end position="83"/>
    </location>
</feature>
<evidence type="ECO:0000313" key="3">
    <source>
        <dbReference type="Proteomes" id="UP000646911"/>
    </source>
</evidence>
<keyword evidence="3" id="KW-1185">Reference proteome</keyword>
<name>A0ABR6Z5M9_9BURK</name>
<keyword evidence="1" id="KW-1133">Transmembrane helix</keyword>
<gene>
    <name evidence="2" type="ORF">H8L47_05650</name>
</gene>
<evidence type="ECO:0000313" key="2">
    <source>
        <dbReference type="EMBL" id="MBC3907040.1"/>
    </source>
</evidence>
<dbReference type="Proteomes" id="UP000646911">
    <property type="component" value="Unassembled WGS sequence"/>
</dbReference>
<organism evidence="2 3">
    <name type="scientific">Undibacterium umbellatum</name>
    <dbReference type="NCBI Taxonomy" id="2762300"/>
    <lineage>
        <taxon>Bacteria</taxon>
        <taxon>Pseudomonadati</taxon>
        <taxon>Pseudomonadota</taxon>
        <taxon>Betaproteobacteria</taxon>
        <taxon>Burkholderiales</taxon>
        <taxon>Oxalobacteraceae</taxon>
        <taxon>Undibacterium</taxon>
    </lineage>
</organism>